<dbReference type="EMBL" id="JADEXG010000033">
    <property type="protein sequence ID" value="MBE9078456.1"/>
    <property type="molecule type" value="Genomic_DNA"/>
</dbReference>
<dbReference type="SUPFAM" id="SSF53335">
    <property type="entry name" value="S-adenosyl-L-methionine-dependent methyltransferases"/>
    <property type="match status" value="1"/>
</dbReference>
<evidence type="ECO:0000259" key="1">
    <source>
        <dbReference type="Pfam" id="PF08241"/>
    </source>
</evidence>
<accession>A0A8J7DMB7</accession>
<dbReference type="Gene3D" id="3.40.50.150">
    <property type="entry name" value="Vaccinia Virus protein VP39"/>
    <property type="match status" value="1"/>
</dbReference>
<keyword evidence="2" id="KW-0489">Methyltransferase</keyword>
<protein>
    <submittedName>
        <fullName evidence="2">Class I SAM-dependent methyltransferase</fullName>
    </submittedName>
</protein>
<proteinExistence type="predicted"/>
<dbReference type="InterPro" id="IPR029063">
    <property type="entry name" value="SAM-dependent_MTases_sf"/>
</dbReference>
<keyword evidence="2" id="KW-0808">Transferase</keyword>
<organism evidence="2 3">
    <name type="scientific">Vasconcelosia minhoensis LEGE 07310</name>
    <dbReference type="NCBI Taxonomy" id="915328"/>
    <lineage>
        <taxon>Bacteria</taxon>
        <taxon>Bacillati</taxon>
        <taxon>Cyanobacteriota</taxon>
        <taxon>Cyanophyceae</taxon>
        <taxon>Nodosilineales</taxon>
        <taxon>Cymatolegaceae</taxon>
        <taxon>Vasconcelosia</taxon>
        <taxon>Vasconcelosia minhoensis</taxon>
    </lineage>
</organism>
<reference evidence="2" key="1">
    <citation type="submission" date="2020-10" db="EMBL/GenBank/DDBJ databases">
        <authorList>
            <person name="Castelo-Branco R."/>
            <person name="Eusebio N."/>
            <person name="Adriana R."/>
            <person name="Vieira A."/>
            <person name="Brugerolle De Fraissinette N."/>
            <person name="Rezende De Castro R."/>
            <person name="Schneider M.P."/>
            <person name="Vasconcelos V."/>
            <person name="Leao P.N."/>
        </authorList>
    </citation>
    <scope>NUCLEOTIDE SEQUENCE</scope>
    <source>
        <strain evidence="2">LEGE 07310</strain>
    </source>
</reference>
<dbReference type="AlphaFoldDB" id="A0A8J7DMB7"/>
<dbReference type="PANTHER" id="PTHR43036:SF2">
    <property type="entry name" value="OS04G0481300 PROTEIN"/>
    <property type="match status" value="1"/>
</dbReference>
<dbReference type="InterPro" id="IPR013216">
    <property type="entry name" value="Methyltransf_11"/>
</dbReference>
<gene>
    <name evidence="2" type="ORF">IQ241_14315</name>
</gene>
<name>A0A8J7DMB7_9CYAN</name>
<evidence type="ECO:0000313" key="3">
    <source>
        <dbReference type="Proteomes" id="UP000636505"/>
    </source>
</evidence>
<dbReference type="PANTHER" id="PTHR43036">
    <property type="entry name" value="OSJNBB0011N17.9 PROTEIN"/>
    <property type="match status" value="1"/>
</dbReference>
<comment type="caution">
    <text evidence="2">The sequence shown here is derived from an EMBL/GenBank/DDBJ whole genome shotgun (WGS) entry which is preliminary data.</text>
</comment>
<keyword evidence="3" id="KW-1185">Reference proteome</keyword>
<dbReference type="Pfam" id="PF08241">
    <property type="entry name" value="Methyltransf_11"/>
    <property type="match status" value="1"/>
</dbReference>
<dbReference type="GO" id="GO:0032259">
    <property type="term" value="P:methylation"/>
    <property type="evidence" value="ECO:0007669"/>
    <property type="project" value="UniProtKB-KW"/>
</dbReference>
<dbReference type="GO" id="GO:0008757">
    <property type="term" value="F:S-adenosylmethionine-dependent methyltransferase activity"/>
    <property type="evidence" value="ECO:0007669"/>
    <property type="project" value="InterPro"/>
</dbReference>
<feature type="domain" description="Methyltransferase type 11" evidence="1">
    <location>
        <begin position="99"/>
        <end position="142"/>
    </location>
</feature>
<dbReference type="CDD" id="cd02440">
    <property type="entry name" value="AdoMet_MTases"/>
    <property type="match status" value="1"/>
</dbReference>
<dbReference type="Proteomes" id="UP000636505">
    <property type="component" value="Unassembled WGS sequence"/>
</dbReference>
<sequence length="219" mass="24929">MLLEPTQRTKLDETSDTSFYSAPRFVTHVDEGFIQQLTDLYRQRLQPNSRIFDMMSSWVSHLPDDVTYEWVEGHGLNQAELARNPRLDHYFVQNLNENQALPLEDGSFDAVLNAVSVQYLQYPDKVFAEIYRILKPGGIAIVSFSHRMFYQKAISAWRDGTEASRVNLVKRYFQSVPGFSTPEVIANPASAPAFLQMLGMAGGDPFYAVIAERMEPLVK</sequence>
<evidence type="ECO:0000313" key="2">
    <source>
        <dbReference type="EMBL" id="MBE9078456.1"/>
    </source>
</evidence>
<dbReference type="RefSeq" id="WP_193908309.1">
    <property type="nucleotide sequence ID" value="NZ_JADEXG010000033.1"/>
</dbReference>